<keyword evidence="2" id="KW-1185">Reference proteome</keyword>
<comment type="caution">
    <text evidence="1">The sequence shown here is derived from an EMBL/GenBank/DDBJ whole genome shotgun (WGS) entry which is preliminary data.</text>
</comment>
<evidence type="ECO:0000313" key="1">
    <source>
        <dbReference type="EMBL" id="GAC27383.1"/>
    </source>
</evidence>
<accession>K6ZEN2</accession>
<dbReference type="AlphaFoldDB" id="K6ZEN2"/>
<dbReference type="OrthoDB" id="6400497at2"/>
<dbReference type="Proteomes" id="UP000006251">
    <property type="component" value="Unassembled WGS sequence"/>
</dbReference>
<evidence type="ECO:0008006" key="3">
    <source>
        <dbReference type="Google" id="ProtNLM"/>
    </source>
</evidence>
<proteinExistence type="predicted"/>
<reference evidence="2" key="1">
    <citation type="journal article" date="2014" name="Environ. Microbiol.">
        <title>Comparative genomics of the marine bacterial genus Glaciecola reveals the high degree of genomic diversity and genomic characteristic for cold adaptation.</title>
        <authorList>
            <person name="Qin Q.L."/>
            <person name="Xie B.B."/>
            <person name="Yu Y."/>
            <person name="Shu Y.L."/>
            <person name="Rong J.C."/>
            <person name="Zhang Y.J."/>
            <person name="Zhao D.L."/>
            <person name="Chen X.L."/>
            <person name="Zhang X.Y."/>
            <person name="Chen B."/>
            <person name="Zhou B.C."/>
            <person name="Zhang Y.Z."/>
        </authorList>
    </citation>
    <scope>NUCLEOTIDE SEQUENCE [LARGE SCALE GENOMIC DNA]</scope>
    <source>
        <strain evidence="2">ACAM 615</strain>
    </source>
</reference>
<gene>
    <name evidence="1" type="ORF">GPAL_0503</name>
</gene>
<organism evidence="1 2">
    <name type="scientific">Brumicola pallidula DSM 14239 = ACAM 615</name>
    <dbReference type="NCBI Taxonomy" id="1121922"/>
    <lineage>
        <taxon>Bacteria</taxon>
        <taxon>Pseudomonadati</taxon>
        <taxon>Pseudomonadota</taxon>
        <taxon>Gammaproteobacteria</taxon>
        <taxon>Alteromonadales</taxon>
        <taxon>Alteromonadaceae</taxon>
        <taxon>Brumicola</taxon>
    </lineage>
</organism>
<dbReference type="RefSeq" id="WP_006008928.1">
    <property type="nucleotide sequence ID" value="NZ_AUAV01000012.1"/>
</dbReference>
<dbReference type="Pfam" id="PF11697">
    <property type="entry name" value="DUF3293"/>
    <property type="match status" value="1"/>
</dbReference>
<sequence>MTIDDAYFITPENPFSLALSDEENELRHGRFIKILEAMNYIYYVGYGADEDEKWGREKSYLIVSNDDKEMQQLAAQFGQNAFIHYSVRKGPDLVKL</sequence>
<dbReference type="EMBL" id="BAEQ01000013">
    <property type="protein sequence ID" value="GAC27383.1"/>
    <property type="molecule type" value="Genomic_DNA"/>
</dbReference>
<name>K6ZEN2_9ALTE</name>
<dbReference type="InterPro" id="IPR021710">
    <property type="entry name" value="DUF3293"/>
</dbReference>
<protein>
    <recommendedName>
        <fullName evidence="3">DUF3293 domain-containing protein</fullName>
    </recommendedName>
</protein>
<evidence type="ECO:0000313" key="2">
    <source>
        <dbReference type="Proteomes" id="UP000006251"/>
    </source>
</evidence>